<name>A0AAF0BN62_9PROT</name>
<evidence type="ECO:0000313" key="3">
    <source>
        <dbReference type="Proteomes" id="UP001217500"/>
    </source>
</evidence>
<feature type="domain" description="Ice-binding protein C-terminal" evidence="1">
    <location>
        <begin position="161"/>
        <end position="185"/>
    </location>
</feature>
<accession>A0AAF0BN62</accession>
<dbReference type="Pfam" id="PF07589">
    <property type="entry name" value="PEP-CTERM"/>
    <property type="match status" value="1"/>
</dbReference>
<evidence type="ECO:0000259" key="1">
    <source>
        <dbReference type="Pfam" id="PF07589"/>
    </source>
</evidence>
<dbReference type="AlphaFoldDB" id="A0AAF0BN62"/>
<dbReference type="RefSeq" id="WP_289505444.1">
    <property type="nucleotide sequence ID" value="NZ_CP116805.1"/>
</dbReference>
<reference evidence="2" key="1">
    <citation type="submission" date="2023-01" db="EMBL/GenBank/DDBJ databases">
        <title>The genome sequence of Kordiimonadaceae bacterium 6D33.</title>
        <authorList>
            <person name="Liu Y."/>
        </authorList>
    </citation>
    <scope>NUCLEOTIDE SEQUENCE</scope>
    <source>
        <strain evidence="2">6D33</strain>
    </source>
</reference>
<keyword evidence="3" id="KW-1185">Reference proteome</keyword>
<protein>
    <submittedName>
        <fullName evidence="2">PEP-CTERM sorting domain-containing protein</fullName>
    </submittedName>
</protein>
<gene>
    <name evidence="2" type="ORF">PH603_07500</name>
</gene>
<dbReference type="PRINTS" id="PR00313">
    <property type="entry name" value="CABNDNGRPT"/>
</dbReference>
<dbReference type="SUPFAM" id="SSF51120">
    <property type="entry name" value="beta-Roll"/>
    <property type="match status" value="1"/>
</dbReference>
<dbReference type="Proteomes" id="UP001217500">
    <property type="component" value="Chromosome"/>
</dbReference>
<dbReference type="NCBIfam" id="TIGR02595">
    <property type="entry name" value="PEP_CTERM"/>
    <property type="match status" value="1"/>
</dbReference>
<organism evidence="2 3">
    <name type="scientific">Gimibacter soli</name>
    <dbReference type="NCBI Taxonomy" id="3024400"/>
    <lineage>
        <taxon>Bacteria</taxon>
        <taxon>Pseudomonadati</taxon>
        <taxon>Pseudomonadota</taxon>
        <taxon>Alphaproteobacteria</taxon>
        <taxon>Kordiimonadales</taxon>
        <taxon>Temperatibacteraceae</taxon>
        <taxon>Gimibacter</taxon>
    </lineage>
</organism>
<dbReference type="InterPro" id="IPR013424">
    <property type="entry name" value="Ice-binding_C"/>
</dbReference>
<dbReference type="GO" id="GO:0005509">
    <property type="term" value="F:calcium ion binding"/>
    <property type="evidence" value="ECO:0007669"/>
    <property type="project" value="InterPro"/>
</dbReference>
<dbReference type="EMBL" id="CP116805">
    <property type="protein sequence ID" value="WCL55605.1"/>
    <property type="molecule type" value="Genomic_DNA"/>
</dbReference>
<evidence type="ECO:0000313" key="2">
    <source>
        <dbReference type="EMBL" id="WCL55605.1"/>
    </source>
</evidence>
<dbReference type="Gene3D" id="2.150.10.10">
    <property type="entry name" value="Serralysin-like metalloprotease, C-terminal"/>
    <property type="match status" value="1"/>
</dbReference>
<dbReference type="InterPro" id="IPR011049">
    <property type="entry name" value="Serralysin-like_metalloprot_C"/>
</dbReference>
<dbReference type="KEGG" id="gso:PH603_07500"/>
<proteinExistence type="predicted"/>
<dbReference type="Pfam" id="PF00353">
    <property type="entry name" value="HemolysinCabind"/>
    <property type="match status" value="2"/>
</dbReference>
<dbReference type="InterPro" id="IPR001343">
    <property type="entry name" value="Hemolysn_Ca-bd"/>
</dbReference>
<sequence>MATFYGTNSADLFVGTPGNDEFVPWGGDDTIFGGGGDDIFYLDFGNDVLEGGSGRDTYTYLDPVRGGLVITGHEFISDFAAGDQIGLAPIYADLGIESDFWGVLFLENGLGETVLYLDTNGDGLPDYSDFSITFGGLSVSHFEGATLSEGYLALATPTSDIPEPATWLMMLLGLGLCHIATRFRKRQLAAI</sequence>